<dbReference type="EMBL" id="AYYO01000011">
    <property type="protein sequence ID" value="KRM55886.1"/>
    <property type="molecule type" value="Genomic_DNA"/>
</dbReference>
<dbReference type="Gene3D" id="2.40.128.20">
    <property type="match status" value="1"/>
</dbReference>
<dbReference type="Pfam" id="PF09148">
    <property type="entry name" value="DUF1934"/>
    <property type="match status" value="1"/>
</dbReference>
<name>A0A0R1ZLL9_9LACO</name>
<comment type="caution">
    <text evidence="1">The sequence shown here is derived from an EMBL/GenBank/DDBJ whole genome shotgun (WGS) entry which is preliminary data.</text>
</comment>
<protein>
    <recommendedName>
        <fullName evidence="3">DUF1934 domain-containing protein</fullName>
    </recommendedName>
</protein>
<evidence type="ECO:0000313" key="1">
    <source>
        <dbReference type="EMBL" id="KRM55886.1"/>
    </source>
</evidence>
<dbReference type="InterPro" id="IPR015231">
    <property type="entry name" value="DUF1934"/>
</dbReference>
<dbReference type="RefSeq" id="WP_054677822.1">
    <property type="nucleotide sequence ID" value="NZ_AYYO01000011.1"/>
</dbReference>
<organism evidence="1 2">
    <name type="scientific">Lacticaseibacillus sharpeae JCM 1186 = DSM 20505</name>
    <dbReference type="NCBI Taxonomy" id="1291052"/>
    <lineage>
        <taxon>Bacteria</taxon>
        <taxon>Bacillati</taxon>
        <taxon>Bacillota</taxon>
        <taxon>Bacilli</taxon>
        <taxon>Lactobacillales</taxon>
        <taxon>Lactobacillaceae</taxon>
        <taxon>Lacticaseibacillus</taxon>
    </lineage>
</organism>
<keyword evidence="2" id="KW-1185">Reference proteome</keyword>
<dbReference type="Proteomes" id="UP000051679">
    <property type="component" value="Unassembled WGS sequence"/>
</dbReference>
<evidence type="ECO:0000313" key="2">
    <source>
        <dbReference type="Proteomes" id="UP000051679"/>
    </source>
</evidence>
<reference evidence="1 2" key="1">
    <citation type="journal article" date="2015" name="Genome Announc.">
        <title>Expanding the biotechnology potential of lactobacilli through comparative genomics of 213 strains and associated genera.</title>
        <authorList>
            <person name="Sun Z."/>
            <person name="Harris H.M."/>
            <person name="McCann A."/>
            <person name="Guo C."/>
            <person name="Argimon S."/>
            <person name="Zhang W."/>
            <person name="Yang X."/>
            <person name="Jeffery I.B."/>
            <person name="Cooney J.C."/>
            <person name="Kagawa T.F."/>
            <person name="Liu W."/>
            <person name="Song Y."/>
            <person name="Salvetti E."/>
            <person name="Wrobel A."/>
            <person name="Rasinkangas P."/>
            <person name="Parkhill J."/>
            <person name="Rea M.C."/>
            <person name="O'Sullivan O."/>
            <person name="Ritari J."/>
            <person name="Douillard F.P."/>
            <person name="Paul Ross R."/>
            <person name="Yang R."/>
            <person name="Briner A.E."/>
            <person name="Felis G.E."/>
            <person name="de Vos W.M."/>
            <person name="Barrangou R."/>
            <person name="Klaenhammer T.R."/>
            <person name="Caufield P.W."/>
            <person name="Cui Y."/>
            <person name="Zhang H."/>
            <person name="O'Toole P.W."/>
        </authorList>
    </citation>
    <scope>NUCLEOTIDE SEQUENCE [LARGE SCALE GENOMIC DNA]</scope>
    <source>
        <strain evidence="1 2">DSM 20505</strain>
    </source>
</reference>
<evidence type="ECO:0008006" key="3">
    <source>
        <dbReference type="Google" id="ProtNLM"/>
    </source>
</evidence>
<dbReference type="OrthoDB" id="2151645at2"/>
<sequence>MDMAQGIPVRVQLETWVTQDGQQEHHQFDEQGQMVRLGDTVYVRYTEPDGDKLPVTVKIKGDKQVGLSRGSSAGDTHMHMDFIAEKEIVAHYRTPYGIIPVSTITPRLDAVFTTEPLGGQVYVEYRLKANGQILGDYRMRLLFTA</sequence>
<dbReference type="InterPro" id="IPR012674">
    <property type="entry name" value="Calycin"/>
</dbReference>
<dbReference type="PATRIC" id="fig|1291052.5.peg.952"/>
<gene>
    <name evidence="1" type="ORF">FC18_GL000937</name>
</gene>
<dbReference type="SUPFAM" id="SSF50814">
    <property type="entry name" value="Lipocalins"/>
    <property type="match status" value="1"/>
</dbReference>
<dbReference type="AlphaFoldDB" id="A0A0R1ZLL9"/>
<dbReference type="STRING" id="1291052.FC18_GL000937"/>
<accession>A0A0R1ZLL9</accession>
<proteinExistence type="predicted"/>